<feature type="transmembrane region" description="Helical" evidence="17">
    <location>
        <begin position="12"/>
        <end position="31"/>
    </location>
</feature>
<evidence type="ECO:0000256" key="14">
    <source>
        <dbReference type="ARBA" id="ARBA00023033"/>
    </source>
</evidence>
<evidence type="ECO:0000256" key="3">
    <source>
        <dbReference type="ARBA" id="ARBA00004141"/>
    </source>
</evidence>
<evidence type="ECO:0000256" key="2">
    <source>
        <dbReference type="ARBA" id="ARBA00001954"/>
    </source>
</evidence>
<dbReference type="GO" id="GO:0046872">
    <property type="term" value="F:metal ion binding"/>
    <property type="evidence" value="ECO:0007669"/>
    <property type="project" value="UniProtKB-KW"/>
</dbReference>
<evidence type="ECO:0000256" key="9">
    <source>
        <dbReference type="ARBA" id="ARBA00022723"/>
    </source>
</evidence>
<comment type="similarity">
    <text evidence="5">Belongs to the nucleotide-sugar transporter family. SLC35A subfamily.</text>
</comment>
<sequence length="555" mass="62554">MHRTKQQNNLKWISLISLIFQTTGIVLFLRYSRTKIDVPYVSSTAIVASEFIKGLICIVLVWIENDCSFSRLIRKLTDEIYNKPTETVKLAIPSGLYAIQNNLLFIALSYLNAATYQVTYQLKILTTALCSVFMLRKRIDQHQWFSLCMLALGVAFVTWPSSDEVNKRTSSQVQRSWLQQFMGFGAVLMATLTSGFAGVYFEKILKTGPTSVWMRNIQLAIFGTIFGLVIVYIFDYDAVMEKGFFQGYSTIVWIVVFLQAIGGLIIAAVIKYADNIIKGFATSLSIILSSVVSYFVLNDFNPSLFFFMGTILVISATFLYGWERKVKVTPNNDQQREALGALGCFDNSDVVDALTKQSQNPRAEISETCQIALDRLAWLRKTASNNESSLNSKETVYTTVDPAPPLPPTTIDELKTILLDENRSLFERYRAMFALRNIGSDEAVLAICEGFKASSALFRHEIAFVLGQLQSICSIPALHQQLSILDENYMVRHECAETLGSIGTDECRHILEDYLHDKERVVRESCEVALDIVDYVNSKDFQYCNGLNLVDSECC</sequence>
<feature type="transmembrane region" description="Helical" evidence="17">
    <location>
        <begin position="277"/>
        <end position="297"/>
    </location>
</feature>
<evidence type="ECO:0000256" key="10">
    <source>
        <dbReference type="ARBA" id="ARBA00022737"/>
    </source>
</evidence>
<evidence type="ECO:0000256" key="1">
    <source>
        <dbReference type="ARBA" id="ARBA00000068"/>
    </source>
</evidence>
<evidence type="ECO:0000256" key="4">
    <source>
        <dbReference type="ARBA" id="ARBA00005041"/>
    </source>
</evidence>
<evidence type="ECO:0000313" key="19">
    <source>
        <dbReference type="Proteomes" id="UP000663860"/>
    </source>
</evidence>
<evidence type="ECO:0000256" key="5">
    <source>
        <dbReference type="ARBA" id="ARBA00009976"/>
    </source>
</evidence>
<dbReference type="Gene3D" id="1.25.10.10">
    <property type="entry name" value="Leucine-rich Repeat Variant"/>
    <property type="match status" value="1"/>
</dbReference>
<evidence type="ECO:0000256" key="6">
    <source>
        <dbReference type="ARBA" id="ARBA00012606"/>
    </source>
</evidence>
<dbReference type="InterPro" id="IPR037185">
    <property type="entry name" value="EmrE-like"/>
</dbReference>
<feature type="transmembrane region" description="Helical" evidence="17">
    <location>
        <begin position="303"/>
        <end position="322"/>
    </location>
</feature>
<dbReference type="EMBL" id="CAJNOE010002023">
    <property type="protein sequence ID" value="CAF1463957.1"/>
    <property type="molecule type" value="Genomic_DNA"/>
</dbReference>
<comment type="pathway">
    <text evidence="4">Protein modification; eIF5A hypusination.</text>
</comment>
<dbReference type="GO" id="GO:0019135">
    <property type="term" value="F:deoxyhypusine monooxygenase activity"/>
    <property type="evidence" value="ECO:0007669"/>
    <property type="project" value="UniProtKB-EC"/>
</dbReference>
<dbReference type="GO" id="GO:0000139">
    <property type="term" value="C:Golgi membrane"/>
    <property type="evidence" value="ECO:0007669"/>
    <property type="project" value="InterPro"/>
</dbReference>
<dbReference type="FunFam" id="1.25.10.10:FF:000099">
    <property type="entry name" value="Deoxyhypusine hydroxylase"/>
    <property type="match status" value="1"/>
</dbReference>
<dbReference type="GO" id="GO:0015165">
    <property type="term" value="F:pyrimidine nucleotide-sugar transmembrane transporter activity"/>
    <property type="evidence" value="ECO:0007669"/>
    <property type="project" value="InterPro"/>
</dbReference>
<dbReference type="SUPFAM" id="SSF48371">
    <property type="entry name" value="ARM repeat"/>
    <property type="match status" value="1"/>
</dbReference>
<keyword evidence="10" id="KW-0677">Repeat</keyword>
<organism evidence="18 19">
    <name type="scientific">Adineta steineri</name>
    <dbReference type="NCBI Taxonomy" id="433720"/>
    <lineage>
        <taxon>Eukaryota</taxon>
        <taxon>Metazoa</taxon>
        <taxon>Spiralia</taxon>
        <taxon>Gnathifera</taxon>
        <taxon>Rotifera</taxon>
        <taxon>Eurotatoria</taxon>
        <taxon>Bdelloidea</taxon>
        <taxon>Adinetida</taxon>
        <taxon>Adinetidae</taxon>
        <taxon>Adineta</taxon>
    </lineage>
</organism>
<name>A0A815QJ25_9BILA</name>
<dbReference type="Pfam" id="PF04142">
    <property type="entry name" value="Nuc_sug_transp"/>
    <property type="match status" value="1"/>
</dbReference>
<dbReference type="InterPro" id="IPR007271">
    <property type="entry name" value="Nuc_sug_transpt"/>
</dbReference>
<keyword evidence="15 17" id="KW-0472">Membrane</keyword>
<keyword evidence="14" id="KW-0503">Monooxygenase</keyword>
<dbReference type="InterPro" id="IPR016024">
    <property type="entry name" value="ARM-type_fold"/>
</dbReference>
<dbReference type="EC" id="1.14.99.29" evidence="6"/>
<dbReference type="Pfam" id="PF13646">
    <property type="entry name" value="HEAT_2"/>
    <property type="match status" value="1"/>
</dbReference>
<evidence type="ECO:0000256" key="11">
    <source>
        <dbReference type="ARBA" id="ARBA00022989"/>
    </source>
</evidence>
<keyword evidence="11 17" id="KW-1133">Transmembrane helix</keyword>
<comment type="caution">
    <text evidence="18">The sequence shown here is derived from an EMBL/GenBank/DDBJ whole genome shotgun (WGS) entry which is preliminary data.</text>
</comment>
<evidence type="ECO:0000256" key="7">
    <source>
        <dbReference type="ARBA" id="ARBA00022597"/>
    </source>
</evidence>
<feature type="transmembrane region" description="Helical" evidence="17">
    <location>
        <begin position="144"/>
        <end position="161"/>
    </location>
</feature>
<proteinExistence type="inferred from homology"/>
<gene>
    <name evidence="18" type="ORF">IZO911_LOCUS43080</name>
</gene>
<feature type="transmembrane region" description="Helical" evidence="17">
    <location>
        <begin position="213"/>
        <end position="234"/>
    </location>
</feature>
<evidence type="ECO:0000256" key="17">
    <source>
        <dbReference type="SAM" id="Phobius"/>
    </source>
</evidence>
<comment type="catalytic activity">
    <reaction evidence="1">
        <text>[eIF5A protein]-deoxyhypusine + AH2 + O2 = [eIF5A protein]-hypusine + A + H2O</text>
        <dbReference type="Rhea" id="RHEA:14101"/>
        <dbReference type="Rhea" id="RHEA-COMP:10144"/>
        <dbReference type="Rhea" id="RHEA-COMP:12592"/>
        <dbReference type="ChEBI" id="CHEBI:13193"/>
        <dbReference type="ChEBI" id="CHEBI:15377"/>
        <dbReference type="ChEBI" id="CHEBI:15379"/>
        <dbReference type="ChEBI" id="CHEBI:17499"/>
        <dbReference type="ChEBI" id="CHEBI:82657"/>
        <dbReference type="ChEBI" id="CHEBI:91175"/>
        <dbReference type="EC" id="1.14.99.29"/>
    </reaction>
</comment>
<dbReference type="SMART" id="SM00567">
    <property type="entry name" value="EZ_HEAT"/>
    <property type="match status" value="4"/>
</dbReference>
<feature type="transmembrane region" description="Helical" evidence="17">
    <location>
        <begin position="181"/>
        <end position="201"/>
    </location>
</feature>
<keyword evidence="7" id="KW-0813">Transport</keyword>
<keyword evidence="8 17" id="KW-0812">Transmembrane</keyword>
<dbReference type="AlphaFoldDB" id="A0A815QJ25"/>
<evidence type="ECO:0000256" key="16">
    <source>
        <dbReference type="ARBA" id="ARBA00023256"/>
    </source>
</evidence>
<dbReference type="InterPro" id="IPR004155">
    <property type="entry name" value="PBS_lyase_HEAT"/>
</dbReference>
<accession>A0A815QJ25</accession>
<dbReference type="InterPro" id="IPR011989">
    <property type="entry name" value="ARM-like"/>
</dbReference>
<feature type="transmembrane region" description="Helical" evidence="17">
    <location>
        <begin position="43"/>
        <end position="63"/>
    </location>
</feature>
<feature type="transmembrane region" description="Helical" evidence="17">
    <location>
        <begin position="246"/>
        <end position="270"/>
    </location>
</feature>
<keyword evidence="7" id="KW-0762">Sugar transport</keyword>
<dbReference type="PANTHER" id="PTHR10231">
    <property type="entry name" value="NUCLEOTIDE-SUGAR TRANSMEMBRANE TRANSPORTER"/>
    <property type="match status" value="1"/>
</dbReference>
<dbReference type="Proteomes" id="UP000663860">
    <property type="component" value="Unassembled WGS sequence"/>
</dbReference>
<evidence type="ECO:0000256" key="8">
    <source>
        <dbReference type="ARBA" id="ARBA00022692"/>
    </source>
</evidence>
<evidence type="ECO:0000256" key="13">
    <source>
        <dbReference type="ARBA" id="ARBA00023004"/>
    </source>
</evidence>
<dbReference type="NCBIfam" id="TIGR00803">
    <property type="entry name" value="nst"/>
    <property type="match status" value="1"/>
</dbReference>
<evidence type="ECO:0000313" key="18">
    <source>
        <dbReference type="EMBL" id="CAF1463957.1"/>
    </source>
</evidence>
<keyword evidence="13" id="KW-0408">Iron</keyword>
<reference evidence="18" key="1">
    <citation type="submission" date="2021-02" db="EMBL/GenBank/DDBJ databases">
        <authorList>
            <person name="Nowell W R."/>
        </authorList>
    </citation>
    <scope>NUCLEOTIDE SEQUENCE</scope>
</reference>
<comment type="subcellular location">
    <subcellularLocation>
        <location evidence="3">Membrane</location>
        <topology evidence="3">Multi-pass membrane protein</topology>
    </subcellularLocation>
</comment>
<evidence type="ECO:0000256" key="15">
    <source>
        <dbReference type="ARBA" id="ARBA00023136"/>
    </source>
</evidence>
<keyword evidence="16" id="KW-0386">Hypusine biosynthesis</keyword>
<keyword evidence="9" id="KW-0479">Metal-binding</keyword>
<dbReference type="SUPFAM" id="SSF103481">
    <property type="entry name" value="Multidrug resistance efflux transporter EmrE"/>
    <property type="match status" value="1"/>
</dbReference>
<evidence type="ECO:0000256" key="12">
    <source>
        <dbReference type="ARBA" id="ARBA00023002"/>
    </source>
</evidence>
<comment type="cofactor">
    <cofactor evidence="2">
        <name>Fe(2+)</name>
        <dbReference type="ChEBI" id="CHEBI:29033"/>
    </cofactor>
</comment>
<protein>
    <recommendedName>
        <fullName evidence="6">deoxyhypusine monooxygenase</fullName>
        <ecNumber evidence="6">1.14.99.29</ecNumber>
    </recommendedName>
</protein>
<keyword evidence="12" id="KW-0560">Oxidoreductase</keyword>